<evidence type="ECO:0000256" key="1">
    <source>
        <dbReference type="ARBA" id="ARBA00022679"/>
    </source>
</evidence>
<dbReference type="InterPro" id="IPR038614">
    <property type="entry name" value="GK_N_sf"/>
</dbReference>
<evidence type="ECO:0000256" key="4">
    <source>
        <dbReference type="ARBA" id="ARBA00022840"/>
    </source>
</evidence>
<dbReference type="PANTHER" id="PTHR12227:SF0">
    <property type="entry name" value="GLYCERATE KINASE"/>
    <property type="match status" value="1"/>
</dbReference>
<dbReference type="Gene3D" id="3.40.50.10180">
    <property type="entry name" value="Glycerate kinase, MOFRL-like N-terminal domain"/>
    <property type="match status" value="1"/>
</dbReference>
<gene>
    <name evidence="7" type="primary">gck</name>
    <name evidence="7" type="ORF">IGHJBHOP_00027</name>
</gene>
<evidence type="ECO:0000256" key="3">
    <source>
        <dbReference type="ARBA" id="ARBA00022777"/>
    </source>
</evidence>
<dbReference type="FunFam" id="3.40.50.10180:FF:000001">
    <property type="entry name" value="Glycerate kinase"/>
    <property type="match status" value="1"/>
</dbReference>
<dbReference type="Pfam" id="PF13660">
    <property type="entry name" value="DUF4147"/>
    <property type="match status" value="1"/>
</dbReference>
<keyword evidence="1 7" id="KW-0808">Transferase</keyword>
<dbReference type="GO" id="GO:0043798">
    <property type="term" value="F:glycerate 2-kinase activity"/>
    <property type="evidence" value="ECO:0007669"/>
    <property type="project" value="UniProtKB-EC"/>
</dbReference>
<sequence length="468" mass="49851">MKGLEEEGGFFINYDTMVSNTTHGKKIGRLRRDTLSILEHAVKSVDPYKLVTANVKLEDKILKVSGTKTNGIIEINLDKIGKKRIVAFGKASLAMARAIATIVDIDEGIVVIPQGQGGDRPQGMAIIEAEHPVPAQGSLTAANRVLEMAEKSTGNDLLFALISGGGSSLLAKPVNGITLEEKVEITNQLLKSGCTINEMNTVRKHISAIKGGKLAEAASPATTIGLILSDVLGDPVDFIASGPTALDTTTFKQAQEVLEKYALWTRIPKNMRGVIEHGIEKERVTKKPPITAHNFIIGSNYIAAQAAMEKAETLGYNSLLLTTHLEGESKEVAKVFTALMKDIRSHDTPLSPPAAVIAGGETTVTVTGNGHGGRNQEFALSAAMTMPQDDDRAVIASMGTDGIDGMSDAAGAIADGFTLKRASKAELNPDTYLRYNDSNTFFVKLNDALITGRTGTNVNDVIVMLVTE</sequence>
<keyword evidence="4" id="KW-0067">ATP-binding</keyword>
<dbReference type="InterPro" id="IPR039760">
    <property type="entry name" value="MOFRL_protein"/>
</dbReference>
<dbReference type="GO" id="GO:0005737">
    <property type="term" value="C:cytoplasm"/>
    <property type="evidence" value="ECO:0007669"/>
    <property type="project" value="TreeGrafter"/>
</dbReference>
<dbReference type="PANTHER" id="PTHR12227">
    <property type="entry name" value="GLYCERATE KINASE"/>
    <property type="match status" value="1"/>
</dbReference>
<dbReference type="EC" id="2.7.1.165" evidence="7"/>
<evidence type="ECO:0000259" key="5">
    <source>
        <dbReference type="Pfam" id="PF05161"/>
    </source>
</evidence>
<dbReference type="InterPro" id="IPR037035">
    <property type="entry name" value="GK-like_C_sf"/>
</dbReference>
<dbReference type="InterPro" id="IPR007835">
    <property type="entry name" value="MOFRL"/>
</dbReference>
<organism evidence="7">
    <name type="scientific">Candidatus Methanophagaceae archaeon ANME-1 ERB6</name>
    <dbReference type="NCBI Taxonomy" id="2759912"/>
    <lineage>
        <taxon>Archaea</taxon>
        <taxon>Methanobacteriati</taxon>
        <taxon>Methanobacteriota</taxon>
        <taxon>Stenosarchaea group</taxon>
        <taxon>Methanomicrobia</taxon>
        <taxon>Candidatus Methanophagales</taxon>
        <taxon>Candidatus Methanophagaceae</taxon>
    </lineage>
</organism>
<name>A0A7G9YTD2_9EURY</name>
<dbReference type="Gene3D" id="3.40.1480.10">
    <property type="entry name" value="MOFRL domain"/>
    <property type="match status" value="1"/>
</dbReference>
<keyword evidence="2" id="KW-0547">Nucleotide-binding</keyword>
<reference evidence="7" key="1">
    <citation type="submission" date="2020-06" db="EMBL/GenBank/DDBJ databases">
        <title>Unique genomic features of the anaerobic methanotrophic archaea.</title>
        <authorList>
            <person name="Chadwick G.L."/>
            <person name="Skennerton C.T."/>
            <person name="Laso-Perez R."/>
            <person name="Leu A.O."/>
            <person name="Speth D.R."/>
            <person name="Yu H."/>
            <person name="Morgan-Lang C."/>
            <person name="Hatzenpichler R."/>
            <person name="Goudeau D."/>
            <person name="Malmstrom R."/>
            <person name="Brazelton W.J."/>
            <person name="Woyke T."/>
            <person name="Hallam S.J."/>
            <person name="Tyson G.W."/>
            <person name="Wegener G."/>
            <person name="Boetius A."/>
            <person name="Orphan V."/>
        </authorList>
    </citation>
    <scope>NUCLEOTIDE SEQUENCE</scope>
</reference>
<protein>
    <submittedName>
        <fullName evidence="7">Glycerate 2-kinase</fullName>
        <ecNumber evidence="7">2.7.1.165</ecNumber>
    </submittedName>
</protein>
<dbReference type="FunFam" id="3.40.1480.10:FF:000002">
    <property type="entry name" value="Glycerate kinase"/>
    <property type="match status" value="1"/>
</dbReference>
<feature type="domain" description="MOFRL-associated" evidence="6">
    <location>
        <begin position="35"/>
        <end position="275"/>
    </location>
</feature>
<dbReference type="InterPro" id="IPR025286">
    <property type="entry name" value="MOFRL_assoc_dom"/>
</dbReference>
<evidence type="ECO:0000313" key="7">
    <source>
        <dbReference type="EMBL" id="QNO51266.1"/>
    </source>
</evidence>
<evidence type="ECO:0000259" key="6">
    <source>
        <dbReference type="Pfam" id="PF13660"/>
    </source>
</evidence>
<dbReference type="GO" id="GO:0005524">
    <property type="term" value="F:ATP binding"/>
    <property type="evidence" value="ECO:0007669"/>
    <property type="project" value="UniProtKB-KW"/>
</dbReference>
<dbReference type="GO" id="GO:0008887">
    <property type="term" value="F:glycerate kinase activity"/>
    <property type="evidence" value="ECO:0007669"/>
    <property type="project" value="InterPro"/>
</dbReference>
<dbReference type="EMBL" id="MT631464">
    <property type="protein sequence ID" value="QNO51266.1"/>
    <property type="molecule type" value="Genomic_DNA"/>
</dbReference>
<keyword evidence="3 7" id="KW-0418">Kinase</keyword>
<accession>A0A7G9YTD2</accession>
<dbReference type="SUPFAM" id="SSF82544">
    <property type="entry name" value="GckA/TtuD-like"/>
    <property type="match status" value="1"/>
</dbReference>
<dbReference type="Pfam" id="PF05161">
    <property type="entry name" value="MOFRL"/>
    <property type="match status" value="1"/>
</dbReference>
<proteinExistence type="predicted"/>
<dbReference type="AlphaFoldDB" id="A0A7G9YTD2"/>
<evidence type="ECO:0000256" key="2">
    <source>
        <dbReference type="ARBA" id="ARBA00022741"/>
    </source>
</evidence>
<feature type="domain" description="MOFRL" evidence="5">
    <location>
        <begin position="355"/>
        <end position="460"/>
    </location>
</feature>